<name>E0TEF0_PARBH</name>
<dbReference type="HOGENOM" id="CLU_2424238_0_0_5"/>
<organism evidence="1 2">
    <name type="scientific">Parvularcula bermudensis (strain ATCC BAA-594 / HTCC2503 / KCTC 12087)</name>
    <dbReference type="NCBI Taxonomy" id="314260"/>
    <lineage>
        <taxon>Bacteria</taxon>
        <taxon>Pseudomonadati</taxon>
        <taxon>Pseudomonadota</taxon>
        <taxon>Alphaproteobacteria</taxon>
        <taxon>Parvularculales</taxon>
        <taxon>Parvularculaceae</taxon>
        <taxon>Parvularcula</taxon>
    </lineage>
</organism>
<evidence type="ECO:0000313" key="2">
    <source>
        <dbReference type="Proteomes" id="UP000001302"/>
    </source>
</evidence>
<reference evidence="1 2" key="2">
    <citation type="journal article" date="2011" name="J. Bacteriol.">
        <title>Complete genome sequence of strain HTCC2503T of Parvularcula bermudensis, the type species of the order "Parvularculales" in the class Alphaproteobacteria.</title>
        <authorList>
            <person name="Oh H.M."/>
            <person name="Kang I."/>
            <person name="Vergin K.L."/>
            <person name="Kang D."/>
            <person name="Rhee K.H."/>
            <person name="Giovannoni S.J."/>
            <person name="Cho J.C."/>
        </authorList>
    </citation>
    <scope>NUCLEOTIDE SEQUENCE [LARGE SCALE GENOMIC DNA]</scope>
    <source>
        <strain evidence="2">ATCC BAA-594 / HTCC2503 / KCTC 12087</strain>
    </source>
</reference>
<evidence type="ECO:0000313" key="1">
    <source>
        <dbReference type="EMBL" id="ADM10036.1"/>
    </source>
</evidence>
<reference evidence="2" key="1">
    <citation type="submission" date="2010-08" db="EMBL/GenBank/DDBJ databases">
        <title>Genome sequence of Parvularcula bermudensis HTCC2503.</title>
        <authorList>
            <person name="Kang D.-M."/>
            <person name="Oh H.-M."/>
            <person name="Cho J.-C."/>
        </authorList>
    </citation>
    <scope>NUCLEOTIDE SEQUENCE [LARGE SCALE GENOMIC DNA]</scope>
    <source>
        <strain evidence="2">ATCC BAA-594 / HTCC2503 / KCTC 12087</strain>
    </source>
</reference>
<accession>E0TEF0</accession>
<keyword evidence="2" id="KW-1185">Reference proteome</keyword>
<dbReference type="KEGG" id="pbr:PB2503_09919"/>
<protein>
    <submittedName>
        <fullName evidence="1">Uncharacterized protein</fullName>
    </submittedName>
</protein>
<dbReference type="STRING" id="314260.PB2503_09919"/>
<dbReference type="AlphaFoldDB" id="E0TEF0"/>
<dbReference type="EMBL" id="CP002156">
    <property type="protein sequence ID" value="ADM10036.1"/>
    <property type="molecule type" value="Genomic_DNA"/>
</dbReference>
<dbReference type="OrthoDB" id="3182597at2"/>
<sequence length="91" mass="10361">MTKECHVCGSDARFWPRFGDYDRVTCEWCGDYKIMDKVVQSDKWKEAPIERRMGELEAARQAASVELPLIAQPFRTGGKKKSRVRPAGRAG</sequence>
<dbReference type="Proteomes" id="UP000001302">
    <property type="component" value="Chromosome"/>
</dbReference>
<proteinExistence type="predicted"/>
<gene>
    <name evidence="1" type="ordered locus">PB2503_09919</name>
</gene>
<dbReference type="RefSeq" id="WP_013301010.1">
    <property type="nucleotide sequence ID" value="NC_014414.1"/>
</dbReference>